<dbReference type="EC" id="2.5.1.18" evidence="3"/>
<dbReference type="CDD" id="cd03057">
    <property type="entry name" value="GST_N_Beta"/>
    <property type="match status" value="1"/>
</dbReference>
<dbReference type="AlphaFoldDB" id="A0A6B2NTQ2"/>
<dbReference type="Gene3D" id="1.20.1050.10">
    <property type="match status" value="1"/>
</dbReference>
<dbReference type="CDD" id="cd03188">
    <property type="entry name" value="GST_C_Beta"/>
    <property type="match status" value="1"/>
</dbReference>
<feature type="domain" description="GST N-terminal" evidence="1">
    <location>
        <begin position="1"/>
        <end position="81"/>
    </location>
</feature>
<dbReference type="Pfam" id="PF13409">
    <property type="entry name" value="GST_N_2"/>
    <property type="match status" value="1"/>
</dbReference>
<name>A0A6B2NTQ2_9RHOB</name>
<gene>
    <name evidence="3" type="primary">gstA</name>
    <name evidence="3" type="ORF">G0P99_17805</name>
</gene>
<dbReference type="PROSITE" id="PS50404">
    <property type="entry name" value="GST_NTER"/>
    <property type="match status" value="1"/>
</dbReference>
<organism evidence="3">
    <name type="scientific">Ruegeria sp. PrR005</name>
    <dbReference type="NCBI Taxonomy" id="2706882"/>
    <lineage>
        <taxon>Bacteria</taxon>
        <taxon>Pseudomonadati</taxon>
        <taxon>Pseudomonadota</taxon>
        <taxon>Alphaproteobacteria</taxon>
        <taxon>Rhodobacterales</taxon>
        <taxon>Roseobacteraceae</taxon>
        <taxon>Ruegeria</taxon>
    </lineage>
</organism>
<dbReference type="InterPro" id="IPR010987">
    <property type="entry name" value="Glutathione-S-Trfase_C-like"/>
</dbReference>
<dbReference type="PANTHER" id="PTHR44051">
    <property type="entry name" value="GLUTATHIONE S-TRANSFERASE-RELATED"/>
    <property type="match status" value="1"/>
</dbReference>
<dbReference type="InterPro" id="IPR036282">
    <property type="entry name" value="Glutathione-S-Trfase_C_sf"/>
</dbReference>
<dbReference type="InterPro" id="IPR004046">
    <property type="entry name" value="GST_C"/>
</dbReference>
<keyword evidence="3" id="KW-0808">Transferase</keyword>
<dbReference type="SUPFAM" id="SSF47616">
    <property type="entry name" value="GST C-terminal domain-like"/>
    <property type="match status" value="1"/>
</dbReference>
<dbReference type="RefSeq" id="WP_164131831.1">
    <property type="nucleotide sequence ID" value="NZ_JAAGOX010000043.1"/>
</dbReference>
<dbReference type="Pfam" id="PF00043">
    <property type="entry name" value="GST_C"/>
    <property type="match status" value="1"/>
</dbReference>
<proteinExistence type="predicted"/>
<comment type="caution">
    <text evidence="3">The sequence shown here is derived from an EMBL/GenBank/DDBJ whole genome shotgun (WGS) entry which is preliminary data.</text>
</comment>
<dbReference type="SFLD" id="SFLDG01150">
    <property type="entry name" value="Main.1:_Beta-like"/>
    <property type="match status" value="1"/>
</dbReference>
<feature type="domain" description="GST C-terminal" evidence="2">
    <location>
        <begin position="87"/>
        <end position="204"/>
    </location>
</feature>
<sequence>MKLYYKPGACSLASHIALIEAGEKFELEQVDTAEGKTASGGDFRAINPKGYVPVLTLDGGETVTEGAAILQLIAERNPDAGLVPAAGGLGRTRVQEQLNFIASELHKAFGPFFSGKPLEGEARDAAVERVNGRMQLVEAMLGDGRAYLNGAQFSVADSYLFVVTNWANFLGLSLDGVPNLKALVARVAERPAARAAMQAEGLLG</sequence>
<dbReference type="EMBL" id="JAAGOX010000043">
    <property type="protein sequence ID" value="NDW46808.1"/>
    <property type="molecule type" value="Genomic_DNA"/>
</dbReference>
<dbReference type="Gene3D" id="3.40.30.10">
    <property type="entry name" value="Glutaredoxin"/>
    <property type="match status" value="1"/>
</dbReference>
<reference evidence="3" key="1">
    <citation type="submission" date="2020-02" db="EMBL/GenBank/DDBJ databases">
        <title>Delineation of the pyrene-degrading pathway in Roseobacter clade bacteria by genomic analysis.</title>
        <authorList>
            <person name="Zhou H."/>
            <person name="Wang H."/>
        </authorList>
    </citation>
    <scope>NUCLEOTIDE SEQUENCE</scope>
    <source>
        <strain evidence="3">PrR005</strain>
    </source>
</reference>
<evidence type="ECO:0000313" key="3">
    <source>
        <dbReference type="EMBL" id="NDW46808.1"/>
    </source>
</evidence>
<protein>
    <submittedName>
        <fullName evidence="3">Glutathione transferase GstA</fullName>
        <ecNumber evidence="3">2.5.1.18</ecNumber>
    </submittedName>
</protein>
<dbReference type="SUPFAM" id="SSF52833">
    <property type="entry name" value="Thioredoxin-like"/>
    <property type="match status" value="1"/>
</dbReference>
<accession>A0A6B2NTQ2</accession>
<dbReference type="NCBIfam" id="NF007831">
    <property type="entry name" value="PRK10542.1"/>
    <property type="match status" value="1"/>
</dbReference>
<dbReference type="PROSITE" id="PS50405">
    <property type="entry name" value="GST_CTER"/>
    <property type="match status" value="1"/>
</dbReference>
<dbReference type="SFLD" id="SFLDG00358">
    <property type="entry name" value="Main_(cytGST)"/>
    <property type="match status" value="1"/>
</dbReference>
<dbReference type="SFLD" id="SFLDS00019">
    <property type="entry name" value="Glutathione_Transferase_(cytos"/>
    <property type="match status" value="1"/>
</dbReference>
<evidence type="ECO:0000259" key="1">
    <source>
        <dbReference type="PROSITE" id="PS50404"/>
    </source>
</evidence>
<dbReference type="InterPro" id="IPR004045">
    <property type="entry name" value="Glutathione_S-Trfase_N"/>
</dbReference>
<dbReference type="InterPro" id="IPR040079">
    <property type="entry name" value="Glutathione_S-Trfase"/>
</dbReference>
<dbReference type="PANTHER" id="PTHR44051:SF8">
    <property type="entry name" value="GLUTATHIONE S-TRANSFERASE GSTA"/>
    <property type="match status" value="1"/>
</dbReference>
<evidence type="ECO:0000259" key="2">
    <source>
        <dbReference type="PROSITE" id="PS50405"/>
    </source>
</evidence>
<dbReference type="GO" id="GO:0004364">
    <property type="term" value="F:glutathione transferase activity"/>
    <property type="evidence" value="ECO:0007669"/>
    <property type="project" value="UniProtKB-EC"/>
</dbReference>
<dbReference type="InterPro" id="IPR036249">
    <property type="entry name" value="Thioredoxin-like_sf"/>
</dbReference>